<name>A0ABU0R5D2_9ACTN</name>
<dbReference type="EMBL" id="JAUSYP010000001">
    <property type="protein sequence ID" value="MDQ0753959.1"/>
    <property type="molecule type" value="Genomic_DNA"/>
</dbReference>
<dbReference type="RefSeq" id="WP_307179723.1">
    <property type="nucleotide sequence ID" value="NZ_JAUSYP010000001.1"/>
</dbReference>
<evidence type="ECO:0000313" key="2">
    <source>
        <dbReference type="Proteomes" id="UP001232755"/>
    </source>
</evidence>
<reference evidence="1 2" key="1">
    <citation type="submission" date="2023-07" db="EMBL/GenBank/DDBJ databases">
        <title>Comparative genomics of wheat-associated soil bacteria to identify genetic determinants of phenazine resistance.</title>
        <authorList>
            <person name="Mouncey N."/>
        </authorList>
    </citation>
    <scope>NUCLEOTIDE SEQUENCE [LARGE SCALE GENOMIC DNA]</scope>
    <source>
        <strain evidence="1 2">B3I12</strain>
    </source>
</reference>
<protein>
    <submittedName>
        <fullName evidence="1">Uncharacterized protein</fullName>
    </submittedName>
</protein>
<comment type="caution">
    <text evidence="1">The sequence shown here is derived from an EMBL/GenBank/DDBJ whole genome shotgun (WGS) entry which is preliminary data.</text>
</comment>
<proteinExistence type="predicted"/>
<keyword evidence="2" id="KW-1185">Reference proteome</keyword>
<sequence length="72" mass="7851">MSDSARCPQATHHSCHREVWANSAATSRAFISKIGRGQKTERARLVVEAEHAERIVAGIDAADHGEMHGTDQ</sequence>
<dbReference type="Proteomes" id="UP001232755">
    <property type="component" value="Unassembled WGS sequence"/>
</dbReference>
<organism evidence="1 2">
    <name type="scientific">Streptomyces africanus</name>
    <dbReference type="NCBI Taxonomy" id="231024"/>
    <lineage>
        <taxon>Bacteria</taxon>
        <taxon>Bacillati</taxon>
        <taxon>Actinomycetota</taxon>
        <taxon>Actinomycetes</taxon>
        <taxon>Kitasatosporales</taxon>
        <taxon>Streptomycetaceae</taxon>
        <taxon>Streptomyces</taxon>
    </lineage>
</organism>
<evidence type="ECO:0000313" key="1">
    <source>
        <dbReference type="EMBL" id="MDQ0753959.1"/>
    </source>
</evidence>
<gene>
    <name evidence="1" type="ORF">QF034_008190</name>
</gene>
<accession>A0ABU0R5D2</accession>